<accession>A0A6C0AFI5</accession>
<reference evidence="2" key="1">
    <citation type="journal article" date="2020" name="Nature">
        <title>Giant virus diversity and host interactions through global metagenomics.</title>
        <authorList>
            <person name="Schulz F."/>
            <person name="Roux S."/>
            <person name="Paez-Espino D."/>
            <person name="Jungbluth S."/>
            <person name="Walsh D.A."/>
            <person name="Denef V.J."/>
            <person name="McMahon K.D."/>
            <person name="Konstantinidis K.T."/>
            <person name="Eloe-Fadrosh E.A."/>
            <person name="Kyrpides N.C."/>
            <person name="Woyke T."/>
        </authorList>
    </citation>
    <scope>NUCLEOTIDE SEQUENCE</scope>
    <source>
        <strain evidence="2">GVMAG-S-1024976-23</strain>
    </source>
</reference>
<sequence>MSDFQKVWVMKALSDENNISWSNAVSYWNLNSYSIYRYIYRLPLGESIPDGTSITSEYWERLDTYDENLTLDLDVGYWILLEGIIDDLEDGQGTSLGGPKMNWKVEFKDFSGNSIYDGEEIRTDNYGFFNIPYNNLNHNGNLFEIYTSCVDSSGFDTLTKEQSIIGENFSAIGIPGTKYSQATALSSILATGLKESEESINIGSYESQKQKFETAFGININTNPYDTTTDVENANKFSSGALQMEILLSGMNNVFNDTSETEENIKIATMKAIANVISESSGKLDFTDENNFLKKIIEKSAENMNINDAETKNSLKDKSVGLYECVKYIKDTVESDVETESNDAILEMHKKLKAIKEKFKEESEINNIDESNLNDKKAYYESFFDNYNVPKYNPEPFRLNVKIIYGLYLDANGDKYTGTVNQPDENETEDQFEARGGQTPGSTRPTQALKDSVDIALDYIHGFLVGYNEKDSFGNDTYASKDANELITIEQADLNSAGAAVPRQESIYVDDDENEIITVSPARIVISNSVVERSKAAIDGSGTVWDDYYINDNKHNMMVMTIIHEILHTLGVGTQYDDFWEDVTPRDNSYYPKLWRGDMSTNRDNYNLSMLEGRDGFYSLEDRNNSGYGQDSQTQAPWVGFGSLQWPDEWYIRTDGNPSWDNVNNTHNGAWDFNDPSGNGSSATLMNEIAGKNRADDRRFYYTGKAGLREYKRLLTPRKPDGTVDKEHKMYWDGGRFAHWDGIIPENNDDVAEFVDDDGVKIGVDAVINDMKNKLNHFDNLVGIPIEDNFGPGSGNLHFEKGLRAQNTVAWYDDGSGNAYMHFDEFKKKVQPVSLNHAIIGRKDVLTGSNFPFSGWTAMPDDWKDLSGNNYNDDSDTPIGTVYDSRAVAAGLLHHKNTKTYDGKRPWGLSGLKNYGLDLINDVKQISAPNPLIHPVIPNDIMCFSSQRYSYITSMILGILEDRGYKIDYESDKYTNTGIHLDYIAETHDGRQTTDVRHDTDPVDGNKTADGDAENASGDWMNDNHRKIDF</sequence>
<feature type="compositionally biased region" description="Basic and acidic residues" evidence="1">
    <location>
        <begin position="991"/>
        <end position="1001"/>
    </location>
</feature>
<feature type="region of interest" description="Disordered" evidence="1">
    <location>
        <begin position="991"/>
        <end position="1022"/>
    </location>
</feature>
<dbReference type="AlphaFoldDB" id="A0A6C0AFI5"/>
<evidence type="ECO:0000256" key="1">
    <source>
        <dbReference type="SAM" id="MobiDB-lite"/>
    </source>
</evidence>
<name>A0A6C0AFI5_9ZZZZ</name>
<organism evidence="2">
    <name type="scientific">viral metagenome</name>
    <dbReference type="NCBI Taxonomy" id="1070528"/>
    <lineage>
        <taxon>unclassified sequences</taxon>
        <taxon>metagenomes</taxon>
        <taxon>organismal metagenomes</taxon>
    </lineage>
</organism>
<protein>
    <submittedName>
        <fullName evidence="2">Uncharacterized protein</fullName>
    </submittedName>
</protein>
<feature type="region of interest" description="Disordered" evidence="1">
    <location>
        <begin position="416"/>
        <end position="446"/>
    </location>
</feature>
<evidence type="ECO:0000313" key="2">
    <source>
        <dbReference type="EMBL" id="QHS78557.1"/>
    </source>
</evidence>
<dbReference type="EMBL" id="MN740601">
    <property type="protein sequence ID" value="QHS78557.1"/>
    <property type="molecule type" value="Genomic_DNA"/>
</dbReference>
<proteinExistence type="predicted"/>